<dbReference type="InterPro" id="IPR029063">
    <property type="entry name" value="SAM-dependent_MTases_sf"/>
</dbReference>
<sequence>MGRFSAPLATSFADFGLRGLGEDMSVLDVGCGPGMLTAELVRRLGDERVSAVDPQPSFIAAVQAAYPEVDAQVASAEDLPHETATFGATLAQLVVHFMADPARGVQEMKRVTVPGGRVSACVWAHADDSGPLSGFWRAVQRIDPGADDESGLTGSARGEIVALFEGAGLREVTEELLTVALEFATFEEWWLPFTEAVGPAGAYVARLGEDRRERLVTELRREYGEGPFSLQVAAWAATGRV</sequence>
<accession>A0ABP7HRN4</accession>
<dbReference type="Proteomes" id="UP001501821">
    <property type="component" value="Unassembled WGS sequence"/>
</dbReference>
<name>A0ABP7HRN4_9ACTN</name>
<keyword evidence="2" id="KW-0489">Methyltransferase</keyword>
<evidence type="ECO:0000313" key="3">
    <source>
        <dbReference type="Proteomes" id="UP001501821"/>
    </source>
</evidence>
<dbReference type="SUPFAM" id="SSF53335">
    <property type="entry name" value="S-adenosyl-L-methionine-dependent methyltransferases"/>
    <property type="match status" value="1"/>
</dbReference>
<dbReference type="PANTHER" id="PTHR43591">
    <property type="entry name" value="METHYLTRANSFERASE"/>
    <property type="match status" value="1"/>
</dbReference>
<reference evidence="3" key="1">
    <citation type="journal article" date="2019" name="Int. J. Syst. Evol. Microbiol.">
        <title>The Global Catalogue of Microorganisms (GCM) 10K type strain sequencing project: providing services to taxonomists for standard genome sequencing and annotation.</title>
        <authorList>
            <consortium name="The Broad Institute Genomics Platform"/>
            <consortium name="The Broad Institute Genome Sequencing Center for Infectious Disease"/>
            <person name="Wu L."/>
            <person name="Ma J."/>
        </authorList>
    </citation>
    <scope>NUCLEOTIDE SEQUENCE [LARGE SCALE GENOMIC DNA]</scope>
    <source>
        <strain evidence="3">JCM 16953</strain>
    </source>
</reference>
<dbReference type="Pfam" id="PF08241">
    <property type="entry name" value="Methyltransf_11"/>
    <property type="match status" value="1"/>
</dbReference>
<dbReference type="InterPro" id="IPR013216">
    <property type="entry name" value="Methyltransf_11"/>
</dbReference>
<dbReference type="PANTHER" id="PTHR43591:SF24">
    <property type="entry name" value="2-METHOXY-6-POLYPRENYL-1,4-BENZOQUINOL METHYLASE, MITOCHONDRIAL"/>
    <property type="match status" value="1"/>
</dbReference>
<evidence type="ECO:0000259" key="1">
    <source>
        <dbReference type="Pfam" id="PF08241"/>
    </source>
</evidence>
<proteinExistence type="predicted"/>
<feature type="domain" description="Methyltransferase type 11" evidence="1">
    <location>
        <begin position="27"/>
        <end position="118"/>
    </location>
</feature>
<comment type="caution">
    <text evidence="2">The sequence shown here is derived from an EMBL/GenBank/DDBJ whole genome shotgun (WGS) entry which is preliminary data.</text>
</comment>
<gene>
    <name evidence="2" type="ORF">GCM10022242_02180</name>
</gene>
<keyword evidence="2" id="KW-0808">Transferase</keyword>
<dbReference type="GO" id="GO:0008168">
    <property type="term" value="F:methyltransferase activity"/>
    <property type="evidence" value="ECO:0007669"/>
    <property type="project" value="UniProtKB-KW"/>
</dbReference>
<protein>
    <submittedName>
        <fullName evidence="2">Class I SAM-dependent methyltransferase</fullName>
    </submittedName>
</protein>
<dbReference type="CDD" id="cd02440">
    <property type="entry name" value="AdoMet_MTases"/>
    <property type="match status" value="1"/>
</dbReference>
<dbReference type="GO" id="GO:0032259">
    <property type="term" value="P:methylation"/>
    <property type="evidence" value="ECO:0007669"/>
    <property type="project" value="UniProtKB-KW"/>
</dbReference>
<dbReference type="Gene3D" id="3.40.50.150">
    <property type="entry name" value="Vaccinia Virus protein VP39"/>
    <property type="match status" value="1"/>
</dbReference>
<evidence type="ECO:0000313" key="2">
    <source>
        <dbReference type="EMBL" id="GAA3802758.1"/>
    </source>
</evidence>
<organism evidence="2 3">
    <name type="scientific">Nocardioides panacisoli</name>
    <dbReference type="NCBI Taxonomy" id="627624"/>
    <lineage>
        <taxon>Bacteria</taxon>
        <taxon>Bacillati</taxon>
        <taxon>Actinomycetota</taxon>
        <taxon>Actinomycetes</taxon>
        <taxon>Propionibacteriales</taxon>
        <taxon>Nocardioidaceae</taxon>
        <taxon>Nocardioides</taxon>
    </lineage>
</organism>
<keyword evidence="3" id="KW-1185">Reference proteome</keyword>
<dbReference type="EMBL" id="BAABAH010000001">
    <property type="protein sequence ID" value="GAA3802758.1"/>
    <property type="molecule type" value="Genomic_DNA"/>
</dbReference>